<dbReference type="OrthoDB" id="7933078at2759"/>
<reference evidence="6 7" key="2">
    <citation type="journal article" date="2021" name="Genomics">
        <title>High-quality reference genome for Clonorchis sinensis.</title>
        <authorList>
            <person name="Young N.D."/>
            <person name="Stroehlein A.J."/>
            <person name="Kinkar L."/>
            <person name="Wang T."/>
            <person name="Sohn W.M."/>
            <person name="Chang B.C.H."/>
            <person name="Kaur P."/>
            <person name="Weisz D."/>
            <person name="Dudchenko O."/>
            <person name="Aiden E.L."/>
            <person name="Korhonen P.K."/>
            <person name="Gasser R.B."/>
        </authorList>
    </citation>
    <scope>NUCLEOTIDE SEQUENCE [LARGE SCALE GENOMIC DNA]</scope>
    <source>
        <strain evidence="6">Cs-k2</strain>
    </source>
</reference>
<dbReference type="Pfam" id="PF01027">
    <property type="entry name" value="Bax1-I"/>
    <property type="match status" value="1"/>
</dbReference>
<feature type="transmembrane region" description="Helical" evidence="5">
    <location>
        <begin position="221"/>
        <end position="244"/>
    </location>
</feature>
<proteinExistence type="inferred from homology"/>
<comment type="subcellular location">
    <subcellularLocation>
        <location evidence="1">Membrane</location>
        <topology evidence="1">Multi-pass membrane protein</topology>
    </subcellularLocation>
</comment>
<name>A0A8T1M7V1_CLOSI</name>
<keyword evidence="7" id="KW-1185">Reference proteome</keyword>
<organism evidence="6 7">
    <name type="scientific">Clonorchis sinensis</name>
    <name type="common">Chinese liver fluke</name>
    <dbReference type="NCBI Taxonomy" id="79923"/>
    <lineage>
        <taxon>Eukaryota</taxon>
        <taxon>Metazoa</taxon>
        <taxon>Spiralia</taxon>
        <taxon>Lophotrochozoa</taxon>
        <taxon>Platyhelminthes</taxon>
        <taxon>Trematoda</taxon>
        <taxon>Digenea</taxon>
        <taxon>Opisthorchiida</taxon>
        <taxon>Opisthorchiata</taxon>
        <taxon>Opisthorchiidae</taxon>
        <taxon>Clonorchis</taxon>
    </lineage>
</organism>
<comment type="similarity">
    <text evidence="5">Belongs to the BI1 family.</text>
</comment>
<protein>
    <submittedName>
        <fullName evidence="6">Glutamate NMDA receptor-associated protein 1</fullName>
    </submittedName>
</protein>
<dbReference type="GO" id="GO:0005783">
    <property type="term" value="C:endoplasmic reticulum"/>
    <property type="evidence" value="ECO:0007669"/>
    <property type="project" value="TreeGrafter"/>
</dbReference>
<accession>A0A8T1M7V1</accession>
<feature type="transmembrane region" description="Helical" evidence="5">
    <location>
        <begin position="250"/>
        <end position="274"/>
    </location>
</feature>
<feature type="transmembrane region" description="Helical" evidence="5">
    <location>
        <begin position="165"/>
        <end position="183"/>
    </location>
</feature>
<evidence type="ECO:0000313" key="6">
    <source>
        <dbReference type="EMBL" id="KAG5445233.1"/>
    </source>
</evidence>
<dbReference type="GO" id="GO:2001234">
    <property type="term" value="P:negative regulation of apoptotic signaling pathway"/>
    <property type="evidence" value="ECO:0007669"/>
    <property type="project" value="TreeGrafter"/>
</dbReference>
<gene>
    <name evidence="6" type="ORF">CSKR_103408</name>
</gene>
<evidence type="ECO:0000256" key="4">
    <source>
        <dbReference type="ARBA" id="ARBA00023136"/>
    </source>
</evidence>
<evidence type="ECO:0000256" key="3">
    <source>
        <dbReference type="ARBA" id="ARBA00022989"/>
    </source>
</evidence>
<dbReference type="CDD" id="cd10428">
    <property type="entry name" value="LFG_like"/>
    <property type="match status" value="1"/>
</dbReference>
<dbReference type="GO" id="GO:0016020">
    <property type="term" value="C:membrane"/>
    <property type="evidence" value="ECO:0007669"/>
    <property type="project" value="UniProtKB-SubCell"/>
</dbReference>
<sequence length="312" mass="35171">MHPGQQFYQDPYPAGQYGMPQQVYPGQVQIPPQFYPQQPVYPQQLFWQQPHGSRLYPQGYEQQQQHGSYRNMFAARPKQTTDSFSSVGFDDVEIRNAFIRKVYLILFAQLTITAGVVALFMFIPEISMFVRKNPILFHASLGLFFITYFILACCPRVRRTFPGNYIALALLTLVMAYFAGVISCNYGTISVLSAVGVTAVTCLLVTVFAMTTCIDFTRCYLVIAVLSVVLILFGIACLVVYYVLGYNRLLHTIYGGVTACFFVLYIILDTQMLIGGRSAEISPEEYIFAAVQLYVDIINLFLIILSLTGSRD</sequence>
<evidence type="ECO:0000313" key="7">
    <source>
        <dbReference type="Proteomes" id="UP000286415"/>
    </source>
</evidence>
<feature type="transmembrane region" description="Helical" evidence="5">
    <location>
        <begin position="189"/>
        <end position="209"/>
    </location>
</feature>
<keyword evidence="3 5" id="KW-1133">Transmembrane helix</keyword>
<dbReference type="EMBL" id="NIRI02000056">
    <property type="protein sequence ID" value="KAG5445233.1"/>
    <property type="molecule type" value="Genomic_DNA"/>
</dbReference>
<evidence type="ECO:0000256" key="2">
    <source>
        <dbReference type="ARBA" id="ARBA00022692"/>
    </source>
</evidence>
<dbReference type="GO" id="GO:0005794">
    <property type="term" value="C:Golgi apparatus"/>
    <property type="evidence" value="ECO:0007669"/>
    <property type="project" value="TreeGrafter"/>
</dbReference>
<dbReference type="InterPro" id="IPR006214">
    <property type="entry name" value="Bax_inhibitor_1-related"/>
</dbReference>
<reference evidence="6 7" key="1">
    <citation type="journal article" date="2018" name="Biotechnol. Adv.">
        <title>Improved genomic resources and new bioinformatic workflow for the carcinogenic parasite Clonorchis sinensis: Biotechnological implications.</title>
        <authorList>
            <person name="Wang D."/>
            <person name="Korhonen P.K."/>
            <person name="Gasser R.B."/>
            <person name="Young N.D."/>
        </authorList>
    </citation>
    <scope>NUCLEOTIDE SEQUENCE [LARGE SCALE GENOMIC DNA]</scope>
    <source>
        <strain evidence="6">Cs-k2</strain>
    </source>
</reference>
<feature type="transmembrane region" description="Helical" evidence="5">
    <location>
        <begin position="102"/>
        <end position="123"/>
    </location>
</feature>
<dbReference type="PANTHER" id="PTHR23291">
    <property type="entry name" value="BAX INHIBITOR-RELATED"/>
    <property type="match status" value="1"/>
</dbReference>
<dbReference type="PANTHER" id="PTHR23291:SF127">
    <property type="entry name" value="PROTEIN LIFEGUARD 1-LIKE"/>
    <property type="match status" value="1"/>
</dbReference>
<keyword evidence="6" id="KW-0675">Receptor</keyword>
<feature type="transmembrane region" description="Helical" evidence="5">
    <location>
        <begin position="135"/>
        <end position="153"/>
    </location>
</feature>
<keyword evidence="4 5" id="KW-0472">Membrane</keyword>
<keyword evidence="2 5" id="KW-0812">Transmembrane</keyword>
<feature type="transmembrane region" description="Helical" evidence="5">
    <location>
        <begin position="286"/>
        <end position="307"/>
    </location>
</feature>
<evidence type="ECO:0000256" key="5">
    <source>
        <dbReference type="RuleBase" id="RU004379"/>
    </source>
</evidence>
<evidence type="ECO:0000256" key="1">
    <source>
        <dbReference type="ARBA" id="ARBA00004141"/>
    </source>
</evidence>
<comment type="caution">
    <text evidence="6">The sequence shown here is derived from an EMBL/GenBank/DDBJ whole genome shotgun (WGS) entry which is preliminary data.</text>
</comment>
<dbReference type="AlphaFoldDB" id="A0A8T1M7V1"/>
<dbReference type="Proteomes" id="UP000286415">
    <property type="component" value="Unassembled WGS sequence"/>
</dbReference>